<dbReference type="PANTHER" id="PTHR40619">
    <property type="entry name" value="FUNGAL STAND N-TERMINAL GOODBYE DOMAIN-CONTAINING PROTEIN"/>
    <property type="match status" value="1"/>
</dbReference>
<keyword evidence="2" id="KW-1185">Reference proteome</keyword>
<protein>
    <submittedName>
        <fullName evidence="1">Uncharacterized protein</fullName>
    </submittedName>
</protein>
<gene>
    <name evidence="1" type="ORF">UCREL1_10194</name>
</gene>
<proteinExistence type="predicted"/>
<reference evidence="2" key="1">
    <citation type="journal article" date="2013" name="Genome Announc.">
        <title>Draft genome sequence of the grapevine dieback fungus Eutypa lata UCR-EL1.</title>
        <authorList>
            <person name="Blanco-Ulate B."/>
            <person name="Rolshausen P.E."/>
            <person name="Cantu D."/>
        </authorList>
    </citation>
    <scope>NUCLEOTIDE SEQUENCE [LARGE SCALE GENOMIC DNA]</scope>
    <source>
        <strain evidence="2">UCR-EL1</strain>
    </source>
</reference>
<dbReference type="OrthoDB" id="5419927at2759"/>
<dbReference type="Proteomes" id="UP000012174">
    <property type="component" value="Unassembled WGS sequence"/>
</dbReference>
<evidence type="ECO:0000313" key="2">
    <source>
        <dbReference type="Proteomes" id="UP000012174"/>
    </source>
</evidence>
<dbReference type="AlphaFoldDB" id="M7S9N8"/>
<dbReference type="EMBL" id="KB707359">
    <property type="protein sequence ID" value="EMR62864.1"/>
    <property type="molecule type" value="Genomic_DNA"/>
</dbReference>
<accession>M7S9N8</accession>
<dbReference type="HOGENOM" id="CLU_1073749_0_0_1"/>
<evidence type="ECO:0000313" key="1">
    <source>
        <dbReference type="EMBL" id="EMR62864.1"/>
    </source>
</evidence>
<sequence>MSKLAKTYVEPKGRYGNEHSIRDLEDWDQVYQLLENCREKYLGNKGWSKNVKKGWRHFTDNIGPLQQAWNLVPDIDYITPIRGTVEFLMDAIRRASEARKRILQGLEKLDSMFRDIELFLVVFPSDPNVYDAGTELVVSALRAVEKLIGFYLKCKGKKALSAMFKGDEYEADVISSLDDIMAKSESLRYEATKADMSQSAKNWRIAEHRHKELVELERSLKNGQVEIMQNLNAHAADIELGMTSIYHLIEEFEKNQAKE</sequence>
<dbReference type="PANTHER" id="PTHR40619:SF3">
    <property type="entry name" value="FUNGAL STAND N-TERMINAL GOODBYE DOMAIN-CONTAINING PROTEIN"/>
    <property type="match status" value="1"/>
</dbReference>
<dbReference type="KEGG" id="ela:UCREL1_10194"/>
<dbReference type="eggNOG" id="ENOG502SHRF">
    <property type="taxonomic scope" value="Eukaryota"/>
</dbReference>
<organism evidence="1 2">
    <name type="scientific">Eutypa lata (strain UCR-EL1)</name>
    <name type="common">Grapevine dieback disease fungus</name>
    <name type="synonym">Eutypa armeniacae</name>
    <dbReference type="NCBI Taxonomy" id="1287681"/>
    <lineage>
        <taxon>Eukaryota</taxon>
        <taxon>Fungi</taxon>
        <taxon>Dikarya</taxon>
        <taxon>Ascomycota</taxon>
        <taxon>Pezizomycotina</taxon>
        <taxon>Sordariomycetes</taxon>
        <taxon>Xylariomycetidae</taxon>
        <taxon>Xylariales</taxon>
        <taxon>Diatrypaceae</taxon>
        <taxon>Eutypa</taxon>
    </lineage>
</organism>
<name>M7S9N8_EUTLA</name>